<keyword evidence="1" id="KW-1133">Transmembrane helix</keyword>
<keyword evidence="1" id="KW-0812">Transmembrane</keyword>
<name>A0A031LJ35_9CREN</name>
<feature type="transmembrane region" description="Helical" evidence="1">
    <location>
        <begin position="122"/>
        <end position="140"/>
    </location>
</feature>
<feature type="transmembrane region" description="Helical" evidence="1">
    <location>
        <begin position="146"/>
        <end position="165"/>
    </location>
</feature>
<feature type="transmembrane region" description="Helical" evidence="1">
    <location>
        <begin position="12"/>
        <end position="35"/>
    </location>
</feature>
<dbReference type="OrthoDB" id="37207at2157"/>
<dbReference type="EMBL" id="JFZT01000067">
    <property type="protein sequence ID" value="EZQ01566.1"/>
    <property type="molecule type" value="Genomic_DNA"/>
</dbReference>
<accession>A0A031LJ35</accession>
<feature type="transmembrane region" description="Helical" evidence="1">
    <location>
        <begin position="94"/>
        <end position="115"/>
    </location>
</feature>
<reference evidence="2 3" key="1">
    <citation type="submission" date="2014-03" db="EMBL/GenBank/DDBJ databases">
        <title>Draft genome sequence of the novel thermoacidophilic archaea Acidianus copahuensis ALE1 strain, isolated from Copahue volcanic area in Neuquen Argentina.</title>
        <authorList>
            <person name="Urbieta M.S."/>
            <person name="Rascovan N."/>
            <person name="Castro C."/>
            <person name="Revale S."/>
            <person name="Giaveno M.A."/>
            <person name="Vazquez M.P."/>
            <person name="Donati E.R."/>
        </authorList>
    </citation>
    <scope>NUCLEOTIDE SEQUENCE [LARGE SCALE GENOMIC DNA]</scope>
    <source>
        <strain evidence="2 3">ALE1</strain>
    </source>
</reference>
<organism evidence="2 3">
    <name type="scientific">Candidatus Acidianus copahuensis</name>
    <dbReference type="NCBI Taxonomy" id="1160895"/>
    <lineage>
        <taxon>Archaea</taxon>
        <taxon>Thermoproteota</taxon>
        <taxon>Thermoprotei</taxon>
        <taxon>Sulfolobales</taxon>
        <taxon>Sulfolobaceae</taxon>
        <taxon>Acidianus</taxon>
    </lineage>
</organism>
<dbReference type="STRING" id="1160895.CM19_12870"/>
<gene>
    <name evidence="2" type="ORF">CM19_12870</name>
</gene>
<feature type="transmembrane region" description="Helical" evidence="1">
    <location>
        <begin position="70"/>
        <end position="88"/>
    </location>
</feature>
<evidence type="ECO:0000313" key="3">
    <source>
        <dbReference type="Proteomes" id="UP000024332"/>
    </source>
</evidence>
<feature type="transmembrane region" description="Helical" evidence="1">
    <location>
        <begin position="41"/>
        <end position="58"/>
    </location>
</feature>
<evidence type="ECO:0000313" key="2">
    <source>
        <dbReference type="EMBL" id="EZQ01566.1"/>
    </source>
</evidence>
<dbReference type="RefSeq" id="WP_048100736.1">
    <property type="nucleotide sequence ID" value="NZ_JFZT01000067.1"/>
</dbReference>
<protein>
    <submittedName>
        <fullName evidence="2">Uncharacterized protein</fullName>
    </submittedName>
</protein>
<dbReference type="Proteomes" id="UP000024332">
    <property type="component" value="Unassembled WGS sequence"/>
</dbReference>
<sequence length="172" mass="19095">MNSNLFKGNVISLVASVFILAELIVLLDYGLNYIFSLTSKVLLWIIFIMAIPSLLTYSRSKLRKDYLMRYPGSIAVILGFIGLILVTINLFQGIYILLIGYAFEPIAGISIFLTLNAANKLYSALFFYGAVTFTLGLPLYLYDLGIIAIIGDIVKIIGLSLLVSFHNKLKIN</sequence>
<dbReference type="AlphaFoldDB" id="A0A031LJ35"/>
<comment type="caution">
    <text evidence="2">The sequence shown here is derived from an EMBL/GenBank/DDBJ whole genome shotgun (WGS) entry which is preliminary data.</text>
</comment>
<keyword evidence="3" id="KW-1185">Reference proteome</keyword>
<proteinExistence type="predicted"/>
<keyword evidence="1" id="KW-0472">Membrane</keyword>
<evidence type="ECO:0000256" key="1">
    <source>
        <dbReference type="SAM" id="Phobius"/>
    </source>
</evidence>